<dbReference type="KEGG" id="ffu:CLAFUR5_02396"/>
<name>A0A9Q8L993_PASFU</name>
<dbReference type="InterPro" id="IPR050977">
    <property type="entry name" value="Fungal_Meroterpenoid_Isomerase"/>
</dbReference>
<proteinExistence type="predicted"/>
<dbReference type="EMBL" id="CP090164">
    <property type="protein sequence ID" value="UJO13192.1"/>
    <property type="molecule type" value="Genomic_DNA"/>
</dbReference>
<protein>
    <submittedName>
        <fullName evidence="1">Uncharacterized protein</fullName>
    </submittedName>
</protein>
<reference evidence="1" key="2">
    <citation type="journal article" date="2022" name="Microb. Genom.">
        <title>A chromosome-scale genome assembly of the tomato pathogen Cladosporium fulvum reveals a compartmentalized genome architecture and the presence of a dispensable chromosome.</title>
        <authorList>
            <person name="Zaccaron A.Z."/>
            <person name="Chen L.H."/>
            <person name="Samaras A."/>
            <person name="Stergiopoulos I."/>
        </authorList>
    </citation>
    <scope>NUCLEOTIDE SEQUENCE</scope>
    <source>
        <strain evidence="1">Race5_Kim</strain>
    </source>
</reference>
<dbReference type="PANTHER" id="PTHR39598">
    <property type="entry name" value="AUSTINOL SYNTHESIS PROTEIN F-RELATED"/>
    <property type="match status" value="1"/>
</dbReference>
<dbReference type="AlphaFoldDB" id="A0A9Q8L993"/>
<accession>A0A9Q8L993</accession>
<dbReference type="PANTHER" id="PTHR39598:SF1">
    <property type="entry name" value="AUSTINOID BIOSYNTHESIS CLUSTERS PROTEIN F-RELATED"/>
    <property type="match status" value="1"/>
</dbReference>
<keyword evidence="2" id="KW-1185">Reference proteome</keyword>
<dbReference type="Proteomes" id="UP000756132">
    <property type="component" value="Chromosome 2"/>
</dbReference>
<reference evidence="1" key="1">
    <citation type="submission" date="2021-12" db="EMBL/GenBank/DDBJ databases">
        <authorList>
            <person name="Zaccaron A."/>
            <person name="Stergiopoulos I."/>
        </authorList>
    </citation>
    <scope>NUCLEOTIDE SEQUENCE</scope>
    <source>
        <strain evidence="1">Race5_Kim</strain>
    </source>
</reference>
<evidence type="ECO:0000313" key="1">
    <source>
        <dbReference type="EMBL" id="UJO13192.1"/>
    </source>
</evidence>
<dbReference type="RefSeq" id="XP_047757558.1">
    <property type="nucleotide sequence ID" value="XM_047901544.1"/>
</dbReference>
<dbReference type="GeneID" id="71982274"/>
<sequence>MDPEDEVSTDELCAALLSRLGNGHELSEQMRNRLHAATASARENDPDEAQELRRLAERQRQIAKELLLSYRVFQLEDAMSMENIFKHRTEDCVQVVLPKTTGDPERNNAQYRRYLQEMVLNDLAPFVGKINVGEPIVSDPESNTAIAKVFGKIKATKSRPAFTSDTLWFLYFTEDGEKVRRIEVYVDSRQSYEFKQKLDEYKRKQHKRRSH</sequence>
<evidence type="ECO:0000313" key="2">
    <source>
        <dbReference type="Proteomes" id="UP000756132"/>
    </source>
</evidence>
<gene>
    <name evidence="1" type="ORF">CLAFUR5_02396</name>
</gene>
<dbReference type="OrthoDB" id="3758478at2759"/>
<organism evidence="1 2">
    <name type="scientific">Passalora fulva</name>
    <name type="common">Tomato leaf mold</name>
    <name type="synonym">Cladosporium fulvum</name>
    <dbReference type="NCBI Taxonomy" id="5499"/>
    <lineage>
        <taxon>Eukaryota</taxon>
        <taxon>Fungi</taxon>
        <taxon>Dikarya</taxon>
        <taxon>Ascomycota</taxon>
        <taxon>Pezizomycotina</taxon>
        <taxon>Dothideomycetes</taxon>
        <taxon>Dothideomycetidae</taxon>
        <taxon>Mycosphaerellales</taxon>
        <taxon>Mycosphaerellaceae</taxon>
        <taxon>Fulvia</taxon>
    </lineage>
</organism>